<dbReference type="PROSITE" id="PS50931">
    <property type="entry name" value="HTH_LYSR"/>
    <property type="match status" value="1"/>
</dbReference>
<evidence type="ECO:0000256" key="3">
    <source>
        <dbReference type="ARBA" id="ARBA00023125"/>
    </source>
</evidence>
<evidence type="ECO:0000259" key="5">
    <source>
        <dbReference type="PROSITE" id="PS50931"/>
    </source>
</evidence>
<dbReference type="PANTHER" id="PTHR30537:SF79">
    <property type="entry name" value="TRANSCRIPTIONAL REGULATOR-RELATED"/>
    <property type="match status" value="1"/>
</dbReference>
<name>A0A9X1K371_9RHOB</name>
<dbReference type="Proteomes" id="UP001138661">
    <property type="component" value="Unassembled WGS sequence"/>
</dbReference>
<dbReference type="Pfam" id="PF00126">
    <property type="entry name" value="HTH_1"/>
    <property type="match status" value="1"/>
</dbReference>
<dbReference type="Pfam" id="PF03466">
    <property type="entry name" value="LysR_substrate"/>
    <property type="match status" value="1"/>
</dbReference>
<dbReference type="InterPro" id="IPR000847">
    <property type="entry name" value="LysR_HTH_N"/>
</dbReference>
<feature type="domain" description="HTH lysR-type" evidence="5">
    <location>
        <begin position="6"/>
        <end position="63"/>
    </location>
</feature>
<dbReference type="InterPro" id="IPR058163">
    <property type="entry name" value="LysR-type_TF_proteobact-type"/>
</dbReference>
<evidence type="ECO:0000256" key="2">
    <source>
        <dbReference type="ARBA" id="ARBA00023015"/>
    </source>
</evidence>
<dbReference type="GO" id="GO:0043565">
    <property type="term" value="F:sequence-specific DNA binding"/>
    <property type="evidence" value="ECO:0007669"/>
    <property type="project" value="TreeGrafter"/>
</dbReference>
<dbReference type="RefSeq" id="WP_219504613.1">
    <property type="nucleotide sequence ID" value="NZ_JAHXDN010000004.1"/>
</dbReference>
<dbReference type="GO" id="GO:0003700">
    <property type="term" value="F:DNA-binding transcription factor activity"/>
    <property type="evidence" value="ECO:0007669"/>
    <property type="project" value="InterPro"/>
</dbReference>
<protein>
    <submittedName>
        <fullName evidence="6">LysR family transcriptional regulator</fullName>
    </submittedName>
</protein>
<evidence type="ECO:0000313" key="7">
    <source>
        <dbReference type="Proteomes" id="UP001138661"/>
    </source>
</evidence>
<keyword evidence="2" id="KW-0805">Transcription regulation</keyword>
<keyword evidence="7" id="KW-1185">Reference proteome</keyword>
<dbReference type="GO" id="GO:0006351">
    <property type="term" value="P:DNA-templated transcription"/>
    <property type="evidence" value="ECO:0007669"/>
    <property type="project" value="TreeGrafter"/>
</dbReference>
<keyword evidence="4" id="KW-0804">Transcription</keyword>
<dbReference type="EMBL" id="JAHXDN010000004">
    <property type="protein sequence ID" value="MBW4709273.1"/>
    <property type="molecule type" value="Genomic_DNA"/>
</dbReference>
<reference evidence="6" key="1">
    <citation type="submission" date="2021-07" db="EMBL/GenBank/DDBJ databases">
        <title>Roseobacter insulae sp. nov., isolated from a tidal flat.</title>
        <authorList>
            <person name="Park S."/>
            <person name="Yoon J.-H."/>
        </authorList>
    </citation>
    <scope>NUCLEOTIDE SEQUENCE</scope>
    <source>
        <strain evidence="6">YSTF-M11</strain>
    </source>
</reference>
<evidence type="ECO:0000256" key="1">
    <source>
        <dbReference type="ARBA" id="ARBA00009437"/>
    </source>
</evidence>
<keyword evidence="3" id="KW-0238">DNA-binding</keyword>
<comment type="similarity">
    <text evidence="1">Belongs to the LysR transcriptional regulatory family.</text>
</comment>
<comment type="caution">
    <text evidence="6">The sequence shown here is derived from an EMBL/GenBank/DDBJ whole genome shotgun (WGS) entry which is preliminary data.</text>
</comment>
<evidence type="ECO:0000313" key="6">
    <source>
        <dbReference type="EMBL" id="MBW4709273.1"/>
    </source>
</evidence>
<organism evidence="6 7">
    <name type="scientific">Roseobacter insulae</name>
    <dbReference type="NCBI Taxonomy" id="2859783"/>
    <lineage>
        <taxon>Bacteria</taxon>
        <taxon>Pseudomonadati</taxon>
        <taxon>Pseudomonadota</taxon>
        <taxon>Alphaproteobacteria</taxon>
        <taxon>Rhodobacterales</taxon>
        <taxon>Roseobacteraceae</taxon>
        <taxon>Roseobacter</taxon>
    </lineage>
</organism>
<sequence length="298" mass="33106">MSRKLPPLNALRAFEAAGRHESFTRAAEELGVSHSAISRHVRGLEHRLGAQLFRDLPRGVQLTADGKAYLARIMPALDVISEATEELEAAPAGQITVSSETLFAQRFLIPRLPEFYKACPEIEVRLDASQSLADIERYEADIAVRFLISGGVDAPSDLLTDALLYPYAAPTLIPRGEIAPEDLLQFRLLKDRGRNVWQQWFEAAGLGGEAITEPRWRMRSTLAIEAVIHGHGVYLGSAECVDMECRMGRLIRCSDVGIRSGAYHLVYGSRGVRRRALRQFRNWLLEETKPFRGSGAPG</sequence>
<proteinExistence type="inferred from homology"/>
<dbReference type="FunFam" id="1.10.10.10:FF:000038">
    <property type="entry name" value="Glycine cleavage system transcriptional activator"/>
    <property type="match status" value="1"/>
</dbReference>
<evidence type="ECO:0000256" key="4">
    <source>
        <dbReference type="ARBA" id="ARBA00023163"/>
    </source>
</evidence>
<gene>
    <name evidence="6" type="ORF">KX928_15890</name>
</gene>
<dbReference type="InterPro" id="IPR005119">
    <property type="entry name" value="LysR_subst-bd"/>
</dbReference>
<accession>A0A9X1K371</accession>
<dbReference type="PANTHER" id="PTHR30537">
    <property type="entry name" value="HTH-TYPE TRANSCRIPTIONAL REGULATOR"/>
    <property type="match status" value="1"/>
</dbReference>
<dbReference type="AlphaFoldDB" id="A0A9X1K371"/>